<feature type="compositionally biased region" description="Low complexity" evidence="1">
    <location>
        <begin position="636"/>
        <end position="658"/>
    </location>
</feature>
<feature type="compositionally biased region" description="Basic and acidic residues" evidence="1">
    <location>
        <begin position="1249"/>
        <end position="1267"/>
    </location>
</feature>
<keyword evidence="4" id="KW-1185">Reference proteome</keyword>
<feature type="compositionally biased region" description="Basic and acidic residues" evidence="1">
    <location>
        <begin position="882"/>
        <end position="930"/>
    </location>
</feature>
<feature type="compositionally biased region" description="Low complexity" evidence="1">
    <location>
        <begin position="693"/>
        <end position="702"/>
    </location>
</feature>
<feature type="region of interest" description="Disordered" evidence="1">
    <location>
        <begin position="523"/>
        <end position="575"/>
    </location>
</feature>
<proteinExistence type="predicted"/>
<feature type="region of interest" description="Disordered" evidence="1">
    <location>
        <begin position="598"/>
        <end position="780"/>
    </location>
</feature>
<dbReference type="Pfam" id="PF12868">
    <property type="entry name" value="DUF3824"/>
    <property type="match status" value="2"/>
</dbReference>
<gene>
    <name evidence="3" type="ORF">N0V93_000670</name>
</gene>
<dbReference type="PANTHER" id="PTHR35487:SF1">
    <property type="entry name" value="DUF3824 DOMAIN-CONTAINING PROTEIN"/>
    <property type="match status" value="1"/>
</dbReference>
<feature type="compositionally biased region" description="Basic and acidic residues" evidence="1">
    <location>
        <begin position="547"/>
        <end position="557"/>
    </location>
</feature>
<feature type="domain" description="DUF3824" evidence="2">
    <location>
        <begin position="582"/>
        <end position="637"/>
    </location>
</feature>
<evidence type="ECO:0000259" key="2">
    <source>
        <dbReference type="Pfam" id="PF12868"/>
    </source>
</evidence>
<organism evidence="3 4">
    <name type="scientific">Gnomoniopsis smithogilvyi</name>
    <dbReference type="NCBI Taxonomy" id="1191159"/>
    <lineage>
        <taxon>Eukaryota</taxon>
        <taxon>Fungi</taxon>
        <taxon>Dikarya</taxon>
        <taxon>Ascomycota</taxon>
        <taxon>Pezizomycotina</taxon>
        <taxon>Sordariomycetes</taxon>
        <taxon>Sordariomycetidae</taxon>
        <taxon>Diaporthales</taxon>
        <taxon>Gnomoniaceae</taxon>
        <taxon>Gnomoniopsis</taxon>
    </lineage>
</organism>
<comment type="caution">
    <text evidence="3">The sequence shown here is derived from an EMBL/GenBank/DDBJ whole genome shotgun (WGS) entry which is preliminary data.</text>
</comment>
<feature type="compositionally biased region" description="Basic and acidic residues" evidence="1">
    <location>
        <begin position="1101"/>
        <end position="1111"/>
    </location>
</feature>
<evidence type="ECO:0000313" key="4">
    <source>
        <dbReference type="Proteomes" id="UP001140453"/>
    </source>
</evidence>
<feature type="domain" description="DUF3824" evidence="2">
    <location>
        <begin position="859"/>
        <end position="902"/>
    </location>
</feature>
<reference evidence="3" key="1">
    <citation type="submission" date="2022-10" db="EMBL/GenBank/DDBJ databases">
        <title>Tapping the CABI collections for fungal endophytes: first genome assemblies for Collariella, Neodidymelliopsis, Ascochyta clinopodiicola, Didymella pomorum, Didymosphaeria variabile, Neocosmospora piperis and Neocucurbitaria cava.</title>
        <authorList>
            <person name="Hill R."/>
        </authorList>
    </citation>
    <scope>NUCLEOTIDE SEQUENCE</scope>
    <source>
        <strain evidence="3">IMI 355082</strain>
    </source>
</reference>
<protein>
    <recommendedName>
        <fullName evidence="2">DUF3824 domain-containing protein</fullName>
    </recommendedName>
</protein>
<feature type="compositionally biased region" description="Basic residues" evidence="1">
    <location>
        <begin position="80"/>
        <end position="92"/>
    </location>
</feature>
<feature type="region of interest" description="Disordered" evidence="1">
    <location>
        <begin position="1"/>
        <end position="56"/>
    </location>
</feature>
<feature type="compositionally biased region" description="Basic and acidic residues" evidence="1">
    <location>
        <begin position="825"/>
        <end position="836"/>
    </location>
</feature>
<feature type="region of interest" description="Disordered" evidence="1">
    <location>
        <begin position="1215"/>
        <end position="1287"/>
    </location>
</feature>
<feature type="compositionally biased region" description="Basic residues" evidence="1">
    <location>
        <begin position="753"/>
        <end position="769"/>
    </location>
</feature>
<sequence length="1287" mass="147045">MPETVYRESRTYMRDRPDSDDDDHHSRGGPTVRRYKVTTNQHRAPAPPPPVPAPVEYERTERIVERDYPAAVIEDDRRSHFSSHTHASRHPGRSSGDLLEVDTTRRVYLPERPRSAFDAPAQRNTTIVEKVVERERERSPVQEFYDVTRRSVVKDDGRTVIYEKTKEVEREDPYPPPQERTRTVVEKKTVERERDEDRYWDAHDHNDRSRTVVEKKVVERERDEDRYWDTHDHNDRSRTVVEKKVVEREDDHYWDDRGGDRGGALVYEKTKEIERVPGPTSPRSPREWDRHSHSPWDRDNVDVRLERRIERRDDGVDVTIQTRREERRDETPHGEFEHIRKETEYYEPAPPDPAPIIIRQRAPEQRIIVQEAPEPAPIIVPYRQQNEVAVARRDPREDDYYYRHREVERYDGRRVRDEDYAVYRHGRSRDRYSEGDRSDDDDVYVRRTIIKRERSKSTDHHKRHLAEGAVAGAGLAALVASRGAGGRESYGQSSGRGRKVLAGAALGALGTEVVKRARSAYNDRYGDDHDREYGNNYYAGRGRSRSRPGERYDRYDRYDDEEDDRGDDKKDKHSKIKTGLGLAAAALAVAGAAKYLQSQKIEKEELRRGRSRNRRGGYDSDSDSYYSRSRSRGPKGPRSPSRGGGIAKAAAGTAAVAGLVQHFRNKSKARSESGKGSKSRSRSRLRTGAEIVAAGLAGAAGKKLYDKHRNKQDASRERERELSDEEYEREQRERDTRSRSRSRRGGRRDTARSRSRSVSRSRSRSRNPHHPTTAAADPELGLVEYGGHAIYSDSAPVYHPDDLPPYSNGPPAVDAAEERRRRRAERLARNRERNRSQSEYSDGDDTLDETNGKKAKRARSRSRFRDMAAGAAAAAAAGIGIKKYEDAKKDKKKAESREHSRERVSPEREERRAERERARRERERDRRNYEDSITTDDTYDAYDPKTQQRPSSPPHASGGAYYGPPAADPELGHTTFAQGFTQHPNMATTDLHSAYRPYNPQEYVAYQPPPPPPGPPPNSAATPSGLPPPPTGGHRPDADHSSQTLLRHRKSRSGDKIDQDLGEDSNAHSAGNEDSAVVPQRRFRKRRRNSDPSNDRPLVSRHRDGPVESDRSSSASEEEIEVLPDRFDPHGRPINGLGSRQQRGWTERHGDFEYRNPRPGGTQVRGTWGVAGTDPEQVERMMQNVSGVLAGDMPRGVTGWLGLAGKLLGGVMAPEEMGHEEEEGRDHGEGPSRGRGERNIIAYGGGSDASRDERGKGRRRVDDHGYYEEEEEEAPRRRRRRRRRELE</sequence>
<feature type="compositionally biased region" description="Basic and acidic residues" evidence="1">
    <location>
        <begin position="1"/>
        <end position="26"/>
    </location>
</feature>
<feature type="compositionally biased region" description="Basic and acidic residues" evidence="1">
    <location>
        <begin position="524"/>
        <end position="533"/>
    </location>
</feature>
<feature type="compositionally biased region" description="Low complexity" evidence="1">
    <location>
        <begin position="954"/>
        <end position="965"/>
    </location>
</feature>
<feature type="region of interest" description="Disordered" evidence="1">
    <location>
        <begin position="68"/>
        <end position="101"/>
    </location>
</feature>
<feature type="compositionally biased region" description="Low complexity" evidence="1">
    <location>
        <begin position="868"/>
        <end position="881"/>
    </location>
</feature>
<feature type="compositionally biased region" description="Basic residues" evidence="1">
    <location>
        <begin position="853"/>
        <end position="862"/>
    </location>
</feature>
<feature type="region of interest" description="Disordered" evidence="1">
    <location>
        <begin position="274"/>
        <end position="294"/>
    </location>
</feature>
<dbReference type="Proteomes" id="UP001140453">
    <property type="component" value="Unassembled WGS sequence"/>
</dbReference>
<feature type="region of interest" description="Disordered" evidence="1">
    <location>
        <begin position="164"/>
        <end position="198"/>
    </location>
</feature>
<feature type="compositionally biased region" description="Polar residues" evidence="1">
    <location>
        <begin position="975"/>
        <end position="991"/>
    </location>
</feature>
<feature type="compositionally biased region" description="Basic residues" evidence="1">
    <location>
        <begin position="1276"/>
        <end position="1287"/>
    </location>
</feature>
<accession>A0A9W8Z231</accession>
<feature type="region of interest" description="Disordered" evidence="1">
    <location>
        <begin position="792"/>
        <end position="1170"/>
    </location>
</feature>
<feature type="compositionally biased region" description="Basic and acidic residues" evidence="1">
    <location>
        <begin position="284"/>
        <end position="294"/>
    </location>
</feature>
<feature type="compositionally biased region" description="Basic and acidic residues" evidence="1">
    <location>
        <begin position="68"/>
        <end position="79"/>
    </location>
</feature>
<feature type="compositionally biased region" description="Basic and acidic residues" evidence="1">
    <location>
        <begin position="711"/>
        <end position="721"/>
    </location>
</feature>
<dbReference type="EMBL" id="JAPEVB010000001">
    <property type="protein sequence ID" value="KAJ4396451.1"/>
    <property type="molecule type" value="Genomic_DNA"/>
</dbReference>
<dbReference type="OrthoDB" id="3561737at2759"/>
<dbReference type="InterPro" id="IPR024436">
    <property type="entry name" value="DUF3824"/>
</dbReference>
<evidence type="ECO:0000256" key="1">
    <source>
        <dbReference type="SAM" id="MobiDB-lite"/>
    </source>
</evidence>
<dbReference type="PANTHER" id="PTHR35487">
    <property type="entry name" value="DUF3824 DOMAIN-CONTAINING PROTEIN"/>
    <property type="match status" value="1"/>
</dbReference>
<feature type="compositionally biased region" description="Pro residues" evidence="1">
    <location>
        <begin position="1007"/>
        <end position="1018"/>
    </location>
</feature>
<feature type="compositionally biased region" description="Basic and acidic residues" evidence="1">
    <location>
        <begin position="1145"/>
        <end position="1156"/>
    </location>
</feature>
<feature type="compositionally biased region" description="Basic and acidic residues" evidence="1">
    <location>
        <begin position="1222"/>
        <end position="1238"/>
    </location>
</feature>
<name>A0A9W8Z231_9PEZI</name>
<feature type="compositionally biased region" description="Basic and acidic residues" evidence="1">
    <location>
        <begin position="729"/>
        <end position="738"/>
    </location>
</feature>
<evidence type="ECO:0000313" key="3">
    <source>
        <dbReference type="EMBL" id="KAJ4396451.1"/>
    </source>
</evidence>